<evidence type="ECO:0000313" key="3">
    <source>
        <dbReference type="Proteomes" id="UP000238322"/>
    </source>
</evidence>
<keyword evidence="1" id="KW-0472">Membrane</keyword>
<gene>
    <name evidence="2" type="ORF">C5Y83_18330</name>
</gene>
<reference evidence="2 3" key="1">
    <citation type="submission" date="2018-02" db="EMBL/GenBank/DDBJ databases">
        <title>Comparative genomes isolates from brazilian mangrove.</title>
        <authorList>
            <person name="Araujo J.E."/>
            <person name="Taketani R.G."/>
            <person name="Silva M.C.P."/>
            <person name="Loureco M.V."/>
            <person name="Andreote F.D."/>
        </authorList>
    </citation>
    <scope>NUCLEOTIDE SEQUENCE [LARGE SCALE GENOMIC DNA]</scope>
    <source>
        <strain evidence="2 3">Hex-1 MGV</strain>
    </source>
</reference>
<evidence type="ECO:0000313" key="2">
    <source>
        <dbReference type="EMBL" id="PQO32193.1"/>
    </source>
</evidence>
<accession>A0A2S8FJ68</accession>
<keyword evidence="1" id="KW-1133">Transmembrane helix</keyword>
<comment type="caution">
    <text evidence="2">The sequence shown here is derived from an EMBL/GenBank/DDBJ whole genome shotgun (WGS) entry which is preliminary data.</text>
</comment>
<evidence type="ECO:0000256" key="1">
    <source>
        <dbReference type="SAM" id="Phobius"/>
    </source>
</evidence>
<dbReference type="Proteomes" id="UP000238322">
    <property type="component" value="Unassembled WGS sequence"/>
</dbReference>
<sequence>MSRWDIVLFAVASYFAIMGLVRLMQARRGRLVRQFQEEFRKQREKVLKQQVEDDRKARELAQQQQFEEFIKQKQKEAA</sequence>
<dbReference type="OrthoDB" id="286415at2"/>
<dbReference type="AlphaFoldDB" id="A0A2S8FJ68"/>
<protein>
    <submittedName>
        <fullName evidence="2">Uncharacterized protein</fullName>
    </submittedName>
</protein>
<keyword evidence="1" id="KW-0812">Transmembrane</keyword>
<proteinExistence type="predicted"/>
<dbReference type="RefSeq" id="WP_105331205.1">
    <property type="nucleotide sequence ID" value="NZ_PUHY01000012.1"/>
</dbReference>
<organism evidence="2 3">
    <name type="scientific">Blastopirellula marina</name>
    <dbReference type="NCBI Taxonomy" id="124"/>
    <lineage>
        <taxon>Bacteria</taxon>
        <taxon>Pseudomonadati</taxon>
        <taxon>Planctomycetota</taxon>
        <taxon>Planctomycetia</taxon>
        <taxon>Pirellulales</taxon>
        <taxon>Pirellulaceae</taxon>
        <taxon>Blastopirellula</taxon>
    </lineage>
</organism>
<feature type="transmembrane region" description="Helical" evidence="1">
    <location>
        <begin position="6"/>
        <end position="24"/>
    </location>
</feature>
<dbReference type="EMBL" id="PUHY01000012">
    <property type="protein sequence ID" value="PQO32193.1"/>
    <property type="molecule type" value="Genomic_DNA"/>
</dbReference>
<name>A0A2S8FJ68_9BACT</name>